<feature type="chain" id="PRO_5020201115" evidence="3">
    <location>
        <begin position="23"/>
        <end position="248"/>
    </location>
</feature>
<dbReference type="GO" id="GO:1990281">
    <property type="term" value="C:efflux pump complex"/>
    <property type="evidence" value="ECO:0007669"/>
    <property type="project" value="TreeGrafter"/>
</dbReference>
<dbReference type="Pfam" id="PF25973">
    <property type="entry name" value="BSH_CzcB"/>
    <property type="match status" value="1"/>
</dbReference>
<dbReference type="GO" id="GO:0015562">
    <property type="term" value="F:efflux transmembrane transporter activity"/>
    <property type="evidence" value="ECO:0007669"/>
    <property type="project" value="TreeGrafter"/>
</dbReference>
<proteinExistence type="inferred from homology"/>
<feature type="coiled-coil region" evidence="2">
    <location>
        <begin position="64"/>
        <end position="91"/>
    </location>
</feature>
<evidence type="ECO:0000256" key="3">
    <source>
        <dbReference type="SAM" id="SignalP"/>
    </source>
</evidence>
<comment type="similarity">
    <text evidence="1">Belongs to the membrane fusion protein (MFP) (TC 8.A.1) family.</text>
</comment>
<dbReference type="SUPFAM" id="SSF111369">
    <property type="entry name" value="HlyD-like secretion proteins"/>
    <property type="match status" value="1"/>
</dbReference>
<keyword evidence="3" id="KW-0732">Signal</keyword>
<dbReference type="RefSeq" id="WP_137013558.1">
    <property type="nucleotide sequence ID" value="NZ_SZPX01000004.1"/>
</dbReference>
<dbReference type="NCBIfam" id="TIGR01730">
    <property type="entry name" value="RND_mfp"/>
    <property type="match status" value="1"/>
</dbReference>
<evidence type="ECO:0000313" key="5">
    <source>
        <dbReference type="EMBL" id="TKI69727.1"/>
    </source>
</evidence>
<feature type="domain" description="CzcB-like barrel-sandwich hybrid" evidence="4">
    <location>
        <begin position="36"/>
        <end position="163"/>
    </location>
</feature>
<feature type="signal peptide" evidence="3">
    <location>
        <begin position="1"/>
        <end position="22"/>
    </location>
</feature>
<dbReference type="Gene3D" id="2.40.50.100">
    <property type="match status" value="1"/>
</dbReference>
<evidence type="ECO:0000256" key="1">
    <source>
        <dbReference type="ARBA" id="ARBA00009477"/>
    </source>
</evidence>
<keyword evidence="2" id="KW-0175">Coiled coil</keyword>
<name>A0A4U2Z676_9BACT</name>
<sequence length="248" mass="28119">MIKILFGVLFSLLSLNAQDVYANFFVEPLKDAALAFHAGGIVKEVRAEVSSSVKKGDLLAVLANDDIKALLDVAKAELANAEVEYKYAARDYERQQKVRHLIDEARFDIYALAYEKSKTALELAKANLTYREALYKKSMLYAPFEGVVYEKSVEIGDVVTEMAPKVVLKLQSRVERKLVLEFDQKYWQDVKIGQSFRYKVDGDEKEHRGVITKLYPHVDKQSRKLHAEVEVKGFAAGLFGDGYIETKK</sequence>
<dbReference type="InterPro" id="IPR006143">
    <property type="entry name" value="RND_pump_MFP"/>
</dbReference>
<dbReference type="EMBL" id="SZPX01000004">
    <property type="protein sequence ID" value="TKI69727.1"/>
    <property type="molecule type" value="Genomic_DNA"/>
</dbReference>
<dbReference type="AlphaFoldDB" id="A0A4U2Z676"/>
<organism evidence="5 6">
    <name type="scientific">Sulfurimonas crateris</name>
    <dbReference type="NCBI Taxonomy" id="2574727"/>
    <lineage>
        <taxon>Bacteria</taxon>
        <taxon>Pseudomonadati</taxon>
        <taxon>Campylobacterota</taxon>
        <taxon>Epsilonproteobacteria</taxon>
        <taxon>Campylobacterales</taxon>
        <taxon>Sulfurimonadaceae</taxon>
        <taxon>Sulfurimonas</taxon>
    </lineage>
</organism>
<accession>A0A4U2Z676</accession>
<comment type="caution">
    <text evidence="5">The sequence shown here is derived from an EMBL/GenBank/DDBJ whole genome shotgun (WGS) entry which is preliminary data.</text>
</comment>
<dbReference type="Gene3D" id="2.40.30.170">
    <property type="match status" value="1"/>
</dbReference>
<reference evidence="5 6" key="1">
    <citation type="submission" date="2019-04" db="EMBL/GenBank/DDBJ databases">
        <title>Sulfurimonas crateris sp. nov. a facultative anaerobic sulfur-oxidizing chemolithautotrophic bacterium isolated from a terrestrial mud vulcano.</title>
        <authorList>
            <person name="Ratnikova N.M."/>
            <person name="Slobodkin A.I."/>
            <person name="Merkel A.Y."/>
            <person name="Novikov A."/>
            <person name="Bonch-Osmolovskaya E.A."/>
            <person name="Slobodkina G.B."/>
        </authorList>
    </citation>
    <scope>NUCLEOTIDE SEQUENCE [LARGE SCALE GENOMIC DNA]</scope>
    <source>
        <strain evidence="5 6">SN118</strain>
    </source>
</reference>
<dbReference type="InterPro" id="IPR058647">
    <property type="entry name" value="BSH_CzcB-like"/>
</dbReference>
<evidence type="ECO:0000259" key="4">
    <source>
        <dbReference type="Pfam" id="PF25973"/>
    </source>
</evidence>
<dbReference type="Proteomes" id="UP000309561">
    <property type="component" value="Unassembled WGS sequence"/>
</dbReference>
<evidence type="ECO:0000256" key="2">
    <source>
        <dbReference type="SAM" id="Coils"/>
    </source>
</evidence>
<keyword evidence="6" id="KW-1185">Reference proteome</keyword>
<evidence type="ECO:0000313" key="6">
    <source>
        <dbReference type="Proteomes" id="UP000309561"/>
    </source>
</evidence>
<dbReference type="PANTHER" id="PTHR30469">
    <property type="entry name" value="MULTIDRUG RESISTANCE PROTEIN MDTA"/>
    <property type="match status" value="1"/>
</dbReference>
<dbReference type="OrthoDB" id="5342664at2"/>
<protein>
    <submittedName>
        <fullName evidence="5">Efflux RND transporter periplasmic adaptor subunit</fullName>
    </submittedName>
</protein>
<gene>
    <name evidence="5" type="ORF">FCU45_06620</name>
</gene>
<dbReference type="Gene3D" id="1.10.287.470">
    <property type="entry name" value="Helix hairpin bin"/>
    <property type="match status" value="1"/>
</dbReference>